<evidence type="ECO:0000313" key="5">
    <source>
        <dbReference type="EMBL" id="BBI35202.1"/>
    </source>
</evidence>
<protein>
    <recommendedName>
        <fullName evidence="4">Exonuclease domain-containing protein</fullName>
    </recommendedName>
</protein>
<dbReference type="OrthoDB" id="9803913at2"/>
<dbReference type="InterPro" id="IPR036397">
    <property type="entry name" value="RNaseH_sf"/>
</dbReference>
<dbReference type="InterPro" id="IPR012337">
    <property type="entry name" value="RNaseH-like_sf"/>
</dbReference>
<dbReference type="Proteomes" id="UP000289856">
    <property type="component" value="Chromosome"/>
</dbReference>
<dbReference type="GO" id="GO:0003676">
    <property type="term" value="F:nucleic acid binding"/>
    <property type="evidence" value="ECO:0007669"/>
    <property type="project" value="InterPro"/>
</dbReference>
<name>A0A3T1DAS0_9BACL</name>
<dbReference type="RefSeq" id="WP_130613654.1">
    <property type="nucleotide sequence ID" value="NZ_AP019400.1"/>
</dbReference>
<evidence type="ECO:0000256" key="3">
    <source>
        <dbReference type="ARBA" id="ARBA00022839"/>
    </source>
</evidence>
<proteinExistence type="predicted"/>
<keyword evidence="1" id="KW-0540">Nuclease</keyword>
<dbReference type="PANTHER" id="PTHR30231:SF41">
    <property type="entry name" value="DNA POLYMERASE III SUBUNIT EPSILON"/>
    <property type="match status" value="1"/>
</dbReference>
<dbReference type="SUPFAM" id="SSF53098">
    <property type="entry name" value="Ribonuclease H-like"/>
    <property type="match status" value="1"/>
</dbReference>
<organism evidence="5 6">
    <name type="scientific">Cohnella abietis</name>
    <dbReference type="NCBI Taxonomy" id="2507935"/>
    <lineage>
        <taxon>Bacteria</taxon>
        <taxon>Bacillati</taxon>
        <taxon>Bacillota</taxon>
        <taxon>Bacilli</taxon>
        <taxon>Bacillales</taxon>
        <taxon>Paenibacillaceae</taxon>
        <taxon>Cohnella</taxon>
    </lineage>
</organism>
<evidence type="ECO:0000256" key="1">
    <source>
        <dbReference type="ARBA" id="ARBA00022722"/>
    </source>
</evidence>
<dbReference type="GO" id="GO:0008408">
    <property type="term" value="F:3'-5' exonuclease activity"/>
    <property type="evidence" value="ECO:0007669"/>
    <property type="project" value="TreeGrafter"/>
</dbReference>
<evidence type="ECO:0000313" key="6">
    <source>
        <dbReference type="Proteomes" id="UP000289856"/>
    </source>
</evidence>
<sequence>MNRHTILLAAEFFQEGNEFYMTFYCEIPGVKKGYLYINLGHGQPKNAFWKGLLLTLQRIKNNQKRTLELAICSTYMTAFSEGNGQAEVIQALNQYSSYTIIDYKPFVDDLEKILLVGKSSESPPWTLVGYSMDQFAEMKNQSLTLMKQQAKQNRFYTEITMPKSGVVLDFETTSYITKFARVIEISALKFEAGEIIDEYHTLVNPEIKIPKASRDLTGISQEEVDAAPKSFDAMKKLYAFIKDSDIIVGHNIAYDYEFIEKFFNRFHFPVWKGKLLCTMRLAKSFKPGVKDYKLETLCDFYRISNERPHRAWSDTRATLEVMKHLYQDSLLLDVEVIATPRVE</sequence>
<dbReference type="AlphaFoldDB" id="A0A3T1DAS0"/>
<evidence type="ECO:0000256" key="2">
    <source>
        <dbReference type="ARBA" id="ARBA00022801"/>
    </source>
</evidence>
<dbReference type="CDD" id="cd06127">
    <property type="entry name" value="DEDDh"/>
    <property type="match status" value="1"/>
</dbReference>
<dbReference type="PANTHER" id="PTHR30231">
    <property type="entry name" value="DNA POLYMERASE III SUBUNIT EPSILON"/>
    <property type="match status" value="1"/>
</dbReference>
<dbReference type="SMART" id="SM00479">
    <property type="entry name" value="EXOIII"/>
    <property type="match status" value="1"/>
</dbReference>
<dbReference type="KEGG" id="cohn:KCTCHS21_46010"/>
<dbReference type="EMBL" id="AP019400">
    <property type="protein sequence ID" value="BBI35202.1"/>
    <property type="molecule type" value="Genomic_DNA"/>
</dbReference>
<dbReference type="GO" id="GO:0045004">
    <property type="term" value="P:DNA replication proofreading"/>
    <property type="evidence" value="ECO:0007669"/>
    <property type="project" value="TreeGrafter"/>
</dbReference>
<dbReference type="InterPro" id="IPR013520">
    <property type="entry name" value="Ribonucl_H"/>
</dbReference>
<dbReference type="GO" id="GO:0005829">
    <property type="term" value="C:cytosol"/>
    <property type="evidence" value="ECO:0007669"/>
    <property type="project" value="TreeGrafter"/>
</dbReference>
<dbReference type="FunFam" id="3.30.420.10:FF:000045">
    <property type="entry name" value="3'-5' exonuclease DinG"/>
    <property type="match status" value="1"/>
</dbReference>
<evidence type="ECO:0000259" key="4">
    <source>
        <dbReference type="SMART" id="SM00479"/>
    </source>
</evidence>
<accession>A0A3T1DAS0</accession>
<keyword evidence="6" id="KW-1185">Reference proteome</keyword>
<gene>
    <name evidence="5" type="ORF">KCTCHS21_46010</name>
</gene>
<reference evidence="5 6" key="1">
    <citation type="submission" date="2019-01" db="EMBL/GenBank/DDBJ databases">
        <title>Complete genome sequence of Cohnella hallensis HS21 isolated from Korean fir (Abies koreana) rhizospheric soil.</title>
        <authorList>
            <person name="Jiang L."/>
            <person name="Kang S.W."/>
            <person name="Kim S."/>
            <person name="Jung J."/>
            <person name="Kim C.Y."/>
            <person name="Kim D.H."/>
            <person name="Kim S.W."/>
            <person name="Lee J."/>
        </authorList>
    </citation>
    <scope>NUCLEOTIDE SEQUENCE [LARGE SCALE GENOMIC DNA]</scope>
    <source>
        <strain evidence="5 6">HS21</strain>
    </source>
</reference>
<keyword evidence="3" id="KW-0269">Exonuclease</keyword>
<dbReference type="Gene3D" id="3.30.420.10">
    <property type="entry name" value="Ribonuclease H-like superfamily/Ribonuclease H"/>
    <property type="match status" value="1"/>
</dbReference>
<keyword evidence="2" id="KW-0378">Hydrolase</keyword>
<dbReference type="Pfam" id="PF00929">
    <property type="entry name" value="RNase_T"/>
    <property type="match status" value="1"/>
</dbReference>
<feature type="domain" description="Exonuclease" evidence="4">
    <location>
        <begin position="164"/>
        <end position="331"/>
    </location>
</feature>